<protein>
    <submittedName>
        <fullName evidence="2">Uncharacterized protein</fullName>
    </submittedName>
</protein>
<feature type="compositionally biased region" description="Basic residues" evidence="1">
    <location>
        <begin position="309"/>
        <end position="322"/>
    </location>
</feature>
<organism evidence="2 3">
    <name type="scientific">Pristionchus entomophagus</name>
    <dbReference type="NCBI Taxonomy" id="358040"/>
    <lineage>
        <taxon>Eukaryota</taxon>
        <taxon>Metazoa</taxon>
        <taxon>Ecdysozoa</taxon>
        <taxon>Nematoda</taxon>
        <taxon>Chromadorea</taxon>
        <taxon>Rhabditida</taxon>
        <taxon>Rhabditina</taxon>
        <taxon>Diplogasteromorpha</taxon>
        <taxon>Diplogasteroidea</taxon>
        <taxon>Neodiplogasteridae</taxon>
        <taxon>Pristionchus</taxon>
    </lineage>
</organism>
<reference evidence="2" key="1">
    <citation type="submission" date="2023-10" db="EMBL/GenBank/DDBJ databases">
        <title>Genome assembly of Pristionchus species.</title>
        <authorList>
            <person name="Yoshida K."/>
            <person name="Sommer R.J."/>
        </authorList>
    </citation>
    <scope>NUCLEOTIDE SEQUENCE</scope>
    <source>
        <strain evidence="2">RS0144</strain>
    </source>
</reference>
<keyword evidence="3" id="KW-1185">Reference proteome</keyword>
<accession>A0AAV5TBF7</accession>
<feature type="region of interest" description="Disordered" evidence="1">
    <location>
        <begin position="212"/>
        <end position="281"/>
    </location>
</feature>
<gene>
    <name evidence="2" type="ORF">PENTCL1PPCAC_11146</name>
</gene>
<feature type="compositionally biased region" description="Basic and acidic residues" evidence="1">
    <location>
        <begin position="230"/>
        <end position="268"/>
    </location>
</feature>
<evidence type="ECO:0000313" key="2">
    <source>
        <dbReference type="EMBL" id="GMS88971.1"/>
    </source>
</evidence>
<dbReference type="Proteomes" id="UP001432027">
    <property type="component" value="Unassembled WGS sequence"/>
</dbReference>
<comment type="caution">
    <text evidence="2">The sequence shown here is derived from an EMBL/GenBank/DDBJ whole genome shotgun (WGS) entry which is preliminary data.</text>
</comment>
<sequence length="322" mass="37249">SNVPAPTADDNLIAKGPQVKSNIALIKEKKQKILTTLQGLSKMENPDKEMMGKLVAAFDSISAQEHEYMEILTNIAEIHGKATEDVAIEIKEIIEKKGKGAASNATNEKKEEEQSEEDINKEISSTLREISEMQTAALAASMVNEQLVAKLSLSKSKHLAMKQARDDVTAVQSETARVVLEEREKAMKEVMIEKQAMEKKKKELEKLRKTVVKKECEGEEEGPEIEMDESERIPPLRSKEEERKQKQADEERQKTLEEEEQRFERESMQRGNVRTASINRSERNWRRWTRERRGCRRYVESSLESLSNKRIRRRKERRSRRK</sequence>
<feature type="region of interest" description="Disordered" evidence="1">
    <location>
        <begin position="302"/>
        <end position="322"/>
    </location>
</feature>
<dbReference type="AlphaFoldDB" id="A0AAV5TBF7"/>
<feature type="compositionally biased region" description="Acidic residues" evidence="1">
    <location>
        <begin position="217"/>
        <end position="229"/>
    </location>
</feature>
<dbReference type="EMBL" id="BTSX01000003">
    <property type="protein sequence ID" value="GMS88971.1"/>
    <property type="molecule type" value="Genomic_DNA"/>
</dbReference>
<feature type="non-terminal residue" evidence="2">
    <location>
        <position position="1"/>
    </location>
</feature>
<proteinExistence type="predicted"/>
<name>A0AAV5TBF7_9BILA</name>
<evidence type="ECO:0000256" key="1">
    <source>
        <dbReference type="SAM" id="MobiDB-lite"/>
    </source>
</evidence>
<feature type="compositionally biased region" description="Polar residues" evidence="1">
    <location>
        <begin position="269"/>
        <end position="278"/>
    </location>
</feature>
<feature type="region of interest" description="Disordered" evidence="1">
    <location>
        <begin position="97"/>
        <end position="121"/>
    </location>
</feature>
<evidence type="ECO:0000313" key="3">
    <source>
        <dbReference type="Proteomes" id="UP001432027"/>
    </source>
</evidence>